<evidence type="ECO:0000256" key="3">
    <source>
        <dbReference type="PROSITE-ProRule" id="PRU00283"/>
    </source>
</evidence>
<dbReference type="GO" id="GO:0007018">
    <property type="term" value="P:microtubule-based movement"/>
    <property type="evidence" value="ECO:0007669"/>
    <property type="project" value="InterPro"/>
</dbReference>
<comment type="caution">
    <text evidence="3">Lacks conserved residue(s) required for the propagation of feature annotation.</text>
</comment>
<feature type="non-terminal residue" evidence="5">
    <location>
        <position position="78"/>
    </location>
</feature>
<evidence type="ECO:0000313" key="5">
    <source>
        <dbReference type="EMBL" id="NWI86232.1"/>
    </source>
</evidence>
<reference evidence="5" key="1">
    <citation type="submission" date="2019-10" db="EMBL/GenBank/DDBJ databases">
        <title>Bird 10,000 Genomes (B10K) Project - Family phase.</title>
        <authorList>
            <person name="Zhang G."/>
        </authorList>
    </citation>
    <scope>NUCLEOTIDE SEQUENCE</scope>
    <source>
        <strain evidence="5">B10K-DU-002-53</strain>
        <tissue evidence="5">Muscle</tissue>
    </source>
</reference>
<dbReference type="InterPro" id="IPR001752">
    <property type="entry name" value="Kinesin_motor_dom"/>
</dbReference>
<evidence type="ECO:0000259" key="4">
    <source>
        <dbReference type="PROSITE" id="PS50067"/>
    </source>
</evidence>
<accession>A0A851F014</accession>
<feature type="domain" description="Kinesin motor" evidence="4">
    <location>
        <begin position="1"/>
        <end position="78"/>
    </location>
</feature>
<dbReference type="Pfam" id="PF00225">
    <property type="entry name" value="Kinesin"/>
    <property type="match status" value="1"/>
</dbReference>
<dbReference type="GO" id="GO:0003777">
    <property type="term" value="F:microtubule motor activity"/>
    <property type="evidence" value="ECO:0007669"/>
    <property type="project" value="InterPro"/>
</dbReference>
<protein>
    <submittedName>
        <fullName evidence="5">KIF17 protein</fullName>
    </submittedName>
</protein>
<dbReference type="GO" id="GO:0005524">
    <property type="term" value="F:ATP binding"/>
    <property type="evidence" value="ECO:0007669"/>
    <property type="project" value="UniProtKB-KW"/>
</dbReference>
<dbReference type="EMBL" id="WEKX01004028">
    <property type="protein sequence ID" value="NWI86232.1"/>
    <property type="molecule type" value="Genomic_DNA"/>
</dbReference>
<dbReference type="Gene3D" id="3.40.850.10">
    <property type="entry name" value="Kinesin motor domain"/>
    <property type="match status" value="1"/>
</dbReference>
<organism evidence="5 6">
    <name type="scientific">Pitta sordida</name>
    <name type="common">Hooded pitta</name>
    <dbReference type="NCBI Taxonomy" id="9163"/>
    <lineage>
        <taxon>Eukaryota</taxon>
        <taxon>Metazoa</taxon>
        <taxon>Chordata</taxon>
        <taxon>Craniata</taxon>
        <taxon>Vertebrata</taxon>
        <taxon>Euteleostomi</taxon>
        <taxon>Archelosauria</taxon>
        <taxon>Archosauria</taxon>
        <taxon>Dinosauria</taxon>
        <taxon>Saurischia</taxon>
        <taxon>Theropoda</taxon>
        <taxon>Coelurosauria</taxon>
        <taxon>Aves</taxon>
        <taxon>Neognathae</taxon>
        <taxon>Neoaves</taxon>
        <taxon>Telluraves</taxon>
        <taxon>Australaves</taxon>
        <taxon>Passeriformes</taxon>
        <taxon>Pittidae</taxon>
        <taxon>Pitta</taxon>
    </lineage>
</organism>
<dbReference type="InterPro" id="IPR036961">
    <property type="entry name" value="Kinesin_motor_dom_sf"/>
</dbReference>
<dbReference type="Proteomes" id="UP000633448">
    <property type="component" value="Unassembled WGS sequence"/>
</dbReference>
<keyword evidence="1" id="KW-0547">Nucleotide-binding</keyword>
<dbReference type="InterPro" id="IPR027417">
    <property type="entry name" value="P-loop_NTPase"/>
</dbReference>
<name>A0A851F014_PITSO</name>
<dbReference type="SUPFAM" id="SSF52540">
    <property type="entry name" value="P-loop containing nucleoside triphosphate hydrolases"/>
    <property type="match status" value="1"/>
</dbReference>
<dbReference type="GO" id="GO:0008017">
    <property type="term" value="F:microtubule binding"/>
    <property type="evidence" value="ECO:0007669"/>
    <property type="project" value="InterPro"/>
</dbReference>
<gene>
    <name evidence="5" type="primary">Kif17</name>
    <name evidence="5" type="ORF">PITSOR_R00662</name>
</gene>
<evidence type="ECO:0000256" key="2">
    <source>
        <dbReference type="ARBA" id="ARBA00022840"/>
    </source>
</evidence>
<evidence type="ECO:0000256" key="1">
    <source>
        <dbReference type="ARBA" id="ARBA00022741"/>
    </source>
</evidence>
<keyword evidence="2" id="KW-0067">ATP-binding</keyword>
<dbReference type="AlphaFoldDB" id="A0A851F014"/>
<dbReference type="OrthoDB" id="3176171at2759"/>
<dbReference type="PROSITE" id="PS50067">
    <property type="entry name" value="KINESIN_MOTOR_2"/>
    <property type="match status" value="1"/>
</dbReference>
<proteinExistence type="inferred from homology"/>
<sequence>VTEAYNGTISAYSQTGSRKSFTVQGVVDPSHGKGSFPGRLNILESFQNTENTKFSSCLEIYSQDTRDLLGADTRQKLE</sequence>
<evidence type="ECO:0000313" key="6">
    <source>
        <dbReference type="Proteomes" id="UP000633448"/>
    </source>
</evidence>
<keyword evidence="6" id="KW-1185">Reference proteome</keyword>
<comment type="similarity">
    <text evidence="3">Belongs to the TRAFAC class myosin-kinesin ATPase superfamily. Kinesin family.</text>
</comment>
<comment type="caution">
    <text evidence="5">The sequence shown here is derived from an EMBL/GenBank/DDBJ whole genome shotgun (WGS) entry which is preliminary data.</text>
</comment>
<feature type="non-terminal residue" evidence="5">
    <location>
        <position position="1"/>
    </location>
</feature>